<dbReference type="KEGG" id="tsy:THSYN_27280"/>
<sequence length="346" mass="39010">MAKDGDSYAQYNLGQMYCLAHGVEQDYCEALNGSTECAKRLSMKEWLPNKSYRQQKVHYVTRQKLSAHFRVFNNPVFPMSHWLPESLIEMHFHSALISYYSKKFSGKFIRLYKPVPQKEAWVGFDQGWTSSDLSELELFASLKAAIASQAKSINKFYLGEFLQFKVVDTVTRASKRMPAGFSTPYFRSELSLKPNKSTGISQHETLLRLKAIAKTAVFYTCGMVFEEADIWKPADLSALRFVDIQTAPPGWATNEDHFIVFRNSTDSTPMWCSEPLPGISFSIEELAERQLLPLPLDGAAAAQLIQDSSRAVGGPEDGNIADIFGRTNSHASRLPACFSLIEFERI</sequence>
<dbReference type="EMBL" id="CP020370">
    <property type="protein sequence ID" value="AUB84273.1"/>
    <property type="molecule type" value="Genomic_DNA"/>
</dbReference>
<protein>
    <submittedName>
        <fullName evidence="1">Uncharacterized protein</fullName>
    </submittedName>
</protein>
<gene>
    <name evidence="1" type="ORF">THSYN_27280</name>
</gene>
<name>A0A2K8UFB0_9GAMM</name>
<proteinExistence type="predicted"/>
<organism evidence="1 2">
    <name type="scientific">Candidatus Thiodictyon syntrophicum</name>
    <dbReference type="NCBI Taxonomy" id="1166950"/>
    <lineage>
        <taxon>Bacteria</taxon>
        <taxon>Pseudomonadati</taxon>
        <taxon>Pseudomonadota</taxon>
        <taxon>Gammaproteobacteria</taxon>
        <taxon>Chromatiales</taxon>
        <taxon>Chromatiaceae</taxon>
        <taxon>Thiodictyon</taxon>
    </lineage>
</organism>
<dbReference type="Proteomes" id="UP000232638">
    <property type="component" value="Chromosome"/>
</dbReference>
<dbReference type="AlphaFoldDB" id="A0A2K8UFB0"/>
<keyword evidence="2" id="KW-1185">Reference proteome</keyword>
<evidence type="ECO:0000313" key="2">
    <source>
        <dbReference type="Proteomes" id="UP000232638"/>
    </source>
</evidence>
<dbReference type="Gene3D" id="1.25.40.10">
    <property type="entry name" value="Tetratricopeptide repeat domain"/>
    <property type="match status" value="1"/>
</dbReference>
<reference evidence="1 2" key="1">
    <citation type="submission" date="2017-03" db="EMBL/GenBank/DDBJ databases">
        <title>Complete genome sequence of Candidatus 'Thiodictyon syntrophicum' sp. nov. strain Cad16T, a photolithoautotroph purple sulfur bacterium isolated from an alpine meromictic lake.</title>
        <authorList>
            <person name="Luedin S.M."/>
            <person name="Pothier J.F."/>
            <person name="Danza F."/>
            <person name="Storelli N."/>
            <person name="Wittwer M."/>
            <person name="Tonolla M."/>
        </authorList>
    </citation>
    <scope>NUCLEOTIDE SEQUENCE [LARGE SCALE GENOMIC DNA]</scope>
    <source>
        <strain evidence="1 2">Cad16T</strain>
    </source>
</reference>
<evidence type="ECO:0000313" key="1">
    <source>
        <dbReference type="EMBL" id="AUB84273.1"/>
    </source>
</evidence>
<accession>A0A2K8UFB0</accession>
<dbReference type="InterPro" id="IPR011990">
    <property type="entry name" value="TPR-like_helical_dom_sf"/>
</dbReference>